<dbReference type="RefSeq" id="WP_311558207.1">
    <property type="nucleotide sequence ID" value="NZ_JAVREJ010000014.1"/>
</dbReference>
<accession>A0ABU2NCV1</accession>
<protein>
    <submittedName>
        <fullName evidence="1">Uncharacterized protein</fullName>
    </submittedName>
</protein>
<reference evidence="2" key="1">
    <citation type="submission" date="2023-07" db="EMBL/GenBank/DDBJ databases">
        <title>30 novel species of actinomycetes from the DSMZ collection.</title>
        <authorList>
            <person name="Nouioui I."/>
        </authorList>
    </citation>
    <scope>NUCLEOTIDE SEQUENCE [LARGE SCALE GENOMIC DNA]</scope>
    <source>
        <strain evidence="2">DSM 45834</strain>
    </source>
</reference>
<gene>
    <name evidence="1" type="ORF">RM445_19790</name>
</gene>
<dbReference type="Proteomes" id="UP001183202">
    <property type="component" value="Unassembled WGS sequence"/>
</dbReference>
<dbReference type="EMBL" id="JAVREJ010000014">
    <property type="protein sequence ID" value="MDT0351770.1"/>
    <property type="molecule type" value="Genomic_DNA"/>
</dbReference>
<sequence length="53" mass="5496">MNGKKILGTLSIVLLVFFVISQPGRAAMSVRSIGTSLAGAGQSMIDFVTQLVA</sequence>
<keyword evidence="2" id="KW-1185">Reference proteome</keyword>
<evidence type="ECO:0000313" key="2">
    <source>
        <dbReference type="Proteomes" id="UP001183202"/>
    </source>
</evidence>
<proteinExistence type="predicted"/>
<name>A0ABU2NCV1_9PSEU</name>
<comment type="caution">
    <text evidence="1">The sequence shown here is derived from an EMBL/GenBank/DDBJ whole genome shotgun (WGS) entry which is preliminary data.</text>
</comment>
<organism evidence="1 2">
    <name type="scientific">Pseudonocardia charpentierae</name>
    <dbReference type="NCBI Taxonomy" id="3075545"/>
    <lineage>
        <taxon>Bacteria</taxon>
        <taxon>Bacillati</taxon>
        <taxon>Actinomycetota</taxon>
        <taxon>Actinomycetes</taxon>
        <taxon>Pseudonocardiales</taxon>
        <taxon>Pseudonocardiaceae</taxon>
        <taxon>Pseudonocardia</taxon>
    </lineage>
</organism>
<evidence type="ECO:0000313" key="1">
    <source>
        <dbReference type="EMBL" id="MDT0351770.1"/>
    </source>
</evidence>